<dbReference type="Gene3D" id="2.60.200.40">
    <property type="match status" value="1"/>
</dbReference>
<keyword evidence="5" id="KW-0547">Nucleotide-binding</keyword>
<keyword evidence="10" id="KW-1208">Phospholipid metabolism</keyword>
<comment type="similarity">
    <text evidence="2">Belongs to the diacylglycerol/lipid kinase family.</text>
</comment>
<keyword evidence="9" id="KW-0594">Phospholipid biosynthesis</keyword>
<reference evidence="12 13" key="1">
    <citation type="journal article" date="2024" name="Int. J. Syst. Evol. Microbiol.">
        <title>Virgibacillus tibetensis sp. nov., isolated from salt lake on the Tibetan Plateau of China.</title>
        <authorList>
            <person name="Phurbu D."/>
            <person name="Liu Z.-X."/>
            <person name="Wang R."/>
            <person name="Zheng Y.-Y."/>
            <person name="Liu H.-C."/>
            <person name="Zhou Y.-G."/>
            <person name="Yu Y.-J."/>
            <person name="Li A.-H."/>
        </authorList>
    </citation>
    <scope>NUCLEOTIDE SEQUENCE [LARGE SCALE GENOMIC DNA]</scope>
    <source>
        <strain evidence="12 13">C22-A2</strain>
    </source>
</reference>
<comment type="caution">
    <text evidence="12">The sequence shown here is derived from an EMBL/GenBank/DDBJ whole genome shotgun (WGS) entry which is preliminary data.</text>
</comment>
<keyword evidence="6 12" id="KW-0418">Kinase</keyword>
<dbReference type="PANTHER" id="PTHR12358:SF107">
    <property type="entry name" value="LIPID KINASE BMRU-RELATED"/>
    <property type="match status" value="1"/>
</dbReference>
<organism evidence="12 13">
    <name type="scientific">Virgibacillus tibetensis</name>
    <dbReference type="NCBI Taxonomy" id="3042313"/>
    <lineage>
        <taxon>Bacteria</taxon>
        <taxon>Bacillati</taxon>
        <taxon>Bacillota</taxon>
        <taxon>Bacilli</taxon>
        <taxon>Bacillales</taxon>
        <taxon>Bacillaceae</taxon>
        <taxon>Virgibacillus</taxon>
    </lineage>
</organism>
<dbReference type="InterPro" id="IPR045540">
    <property type="entry name" value="YegS/DAGK_C"/>
</dbReference>
<evidence type="ECO:0000313" key="13">
    <source>
        <dbReference type="Proteomes" id="UP001335737"/>
    </source>
</evidence>
<dbReference type="SUPFAM" id="SSF111331">
    <property type="entry name" value="NAD kinase/diacylglycerol kinase-like"/>
    <property type="match status" value="1"/>
</dbReference>
<dbReference type="Proteomes" id="UP001335737">
    <property type="component" value="Unassembled WGS sequence"/>
</dbReference>
<evidence type="ECO:0000256" key="9">
    <source>
        <dbReference type="ARBA" id="ARBA00023209"/>
    </source>
</evidence>
<evidence type="ECO:0000259" key="11">
    <source>
        <dbReference type="PROSITE" id="PS50146"/>
    </source>
</evidence>
<dbReference type="NCBIfam" id="TIGR00147">
    <property type="entry name" value="YegS/Rv2252/BmrU family lipid kinase"/>
    <property type="match status" value="1"/>
</dbReference>
<dbReference type="InterPro" id="IPR017438">
    <property type="entry name" value="ATP-NAD_kinase_N"/>
</dbReference>
<evidence type="ECO:0000256" key="3">
    <source>
        <dbReference type="ARBA" id="ARBA00022516"/>
    </source>
</evidence>
<evidence type="ECO:0000313" key="12">
    <source>
        <dbReference type="EMBL" id="MEC5424686.1"/>
    </source>
</evidence>
<gene>
    <name evidence="12" type="ORF">QGM71_14395</name>
</gene>
<dbReference type="GO" id="GO:0016301">
    <property type="term" value="F:kinase activity"/>
    <property type="evidence" value="ECO:0007669"/>
    <property type="project" value="UniProtKB-KW"/>
</dbReference>
<keyword evidence="7" id="KW-0067">ATP-binding</keyword>
<evidence type="ECO:0000256" key="10">
    <source>
        <dbReference type="ARBA" id="ARBA00023264"/>
    </source>
</evidence>
<evidence type="ECO:0000256" key="1">
    <source>
        <dbReference type="ARBA" id="ARBA00001946"/>
    </source>
</evidence>
<dbReference type="InterPro" id="IPR050187">
    <property type="entry name" value="Lipid_Phosphate_FormReg"/>
</dbReference>
<evidence type="ECO:0000256" key="6">
    <source>
        <dbReference type="ARBA" id="ARBA00022777"/>
    </source>
</evidence>
<evidence type="ECO:0000256" key="4">
    <source>
        <dbReference type="ARBA" id="ARBA00022679"/>
    </source>
</evidence>
<proteinExistence type="inferred from homology"/>
<keyword evidence="4" id="KW-0808">Transferase</keyword>
<dbReference type="EMBL" id="JARZFX010000007">
    <property type="protein sequence ID" value="MEC5424686.1"/>
    <property type="molecule type" value="Genomic_DNA"/>
</dbReference>
<dbReference type="RefSeq" id="WP_327608249.1">
    <property type="nucleotide sequence ID" value="NZ_JARZFX010000007.1"/>
</dbReference>
<evidence type="ECO:0000256" key="5">
    <source>
        <dbReference type="ARBA" id="ARBA00022741"/>
    </source>
</evidence>
<dbReference type="Gene3D" id="3.40.50.10330">
    <property type="entry name" value="Probable inorganic polyphosphate/atp-NAD kinase, domain 1"/>
    <property type="match status" value="1"/>
</dbReference>
<dbReference type="Pfam" id="PF19279">
    <property type="entry name" value="YegS_C"/>
    <property type="match status" value="1"/>
</dbReference>
<feature type="domain" description="DAGKc" evidence="11">
    <location>
        <begin position="2"/>
        <end position="133"/>
    </location>
</feature>
<evidence type="ECO:0000256" key="7">
    <source>
        <dbReference type="ARBA" id="ARBA00022840"/>
    </source>
</evidence>
<protein>
    <submittedName>
        <fullName evidence="12">YegS/Rv2252/BmrU family lipid kinase</fullName>
    </submittedName>
</protein>
<name>A0ABU6KHA0_9BACI</name>
<keyword evidence="3" id="KW-0444">Lipid biosynthesis</keyword>
<dbReference type="Pfam" id="PF00781">
    <property type="entry name" value="DAGK_cat"/>
    <property type="match status" value="1"/>
</dbReference>
<accession>A0ABU6KHA0</accession>
<keyword evidence="8" id="KW-0443">Lipid metabolism</keyword>
<dbReference type="SMART" id="SM00046">
    <property type="entry name" value="DAGKc"/>
    <property type="match status" value="1"/>
</dbReference>
<dbReference type="PANTHER" id="PTHR12358">
    <property type="entry name" value="SPHINGOSINE KINASE"/>
    <property type="match status" value="1"/>
</dbReference>
<dbReference type="InterPro" id="IPR001206">
    <property type="entry name" value="Diacylglycerol_kinase_cat_dom"/>
</dbReference>
<evidence type="ECO:0000256" key="2">
    <source>
        <dbReference type="ARBA" id="ARBA00005983"/>
    </source>
</evidence>
<evidence type="ECO:0000256" key="8">
    <source>
        <dbReference type="ARBA" id="ARBA00023098"/>
    </source>
</evidence>
<keyword evidence="13" id="KW-1185">Reference proteome</keyword>
<sequence>MPKYEKALFLYNGNAGKNDMEQKLSQTLPIITKAIRELTIVQTKSSKEAKETCIAFASKIDLLIILGGDGTVHTCINSIAALESRPVVAILPGGTSNDFSRMLRIPQNLYAAATAIVEGDAVPIDIGKSNSTYFLNFWGIGLVSETSQNIDEDQKENFGVLSYFMSTLRTVSQAEPFTYDIKTLNNQYEGEAVMVLVLNGKFLGTKELPIATVDPSDGKLDILIVKNSNIASFRELLAMNNPEFYDKEFSELKHFQATELVINTDETKEIDMDGEINETTPSIIEILPSHLQMIQGSFRS</sequence>
<dbReference type="InterPro" id="IPR005218">
    <property type="entry name" value="Diacylglycerol/lipid_kinase"/>
</dbReference>
<comment type="cofactor">
    <cofactor evidence="1">
        <name>Mg(2+)</name>
        <dbReference type="ChEBI" id="CHEBI:18420"/>
    </cofactor>
</comment>
<dbReference type="PROSITE" id="PS50146">
    <property type="entry name" value="DAGK"/>
    <property type="match status" value="1"/>
</dbReference>
<dbReference type="InterPro" id="IPR016064">
    <property type="entry name" value="NAD/diacylglycerol_kinase_sf"/>
</dbReference>